<evidence type="ECO:0000256" key="4">
    <source>
        <dbReference type="ARBA" id="ARBA00006558"/>
    </source>
</evidence>
<evidence type="ECO:0000256" key="12">
    <source>
        <dbReference type="ARBA" id="ARBA00033407"/>
    </source>
</evidence>
<keyword evidence="7" id="KW-0443">Lipid metabolism</keyword>
<dbReference type="PANTHER" id="PTHR28037">
    <property type="entry name" value="ALCOHOL O-ACETYLTRANSFERASE 1-RELATED"/>
    <property type="match status" value="1"/>
</dbReference>
<keyword evidence="9" id="KW-0012">Acyltransferase</keyword>
<dbReference type="InterPro" id="IPR023213">
    <property type="entry name" value="CAT-like_dom_sf"/>
</dbReference>
<feature type="domain" description="Phthiocerol/phthiodiolone dimycocerosyl transferase C-terminal" evidence="13">
    <location>
        <begin position="195"/>
        <end position="363"/>
    </location>
</feature>
<evidence type="ECO:0000256" key="2">
    <source>
        <dbReference type="ARBA" id="ARBA00000625"/>
    </source>
</evidence>
<accession>A0ABC8AR95</accession>
<dbReference type="EC" id="2.3.1.282" evidence="5"/>
<comment type="catalytic activity">
    <reaction evidence="1">
        <text>2 a mycocerosyl-[mycocerosic acid synthase] + a phthiocerol = a dimycocerosyl phthiocerol + 2 holo-[mycocerosic acid synthase].</text>
        <dbReference type="EC" id="2.3.1.282"/>
    </reaction>
</comment>
<gene>
    <name evidence="14" type="ORF">NS506_02688</name>
</gene>
<comment type="catalytic activity">
    <reaction evidence="2">
        <text>2 a mycocerosyl-[mycocerosic acid synthase] + a phenolphthiocerol = a dimycocerosyl phenolphthiocerol + 2 holo-[mycocerosic acid synthase].</text>
        <dbReference type="EC" id="2.3.1.282"/>
    </reaction>
</comment>
<evidence type="ECO:0000313" key="14">
    <source>
        <dbReference type="EMBL" id="APA96749.1"/>
    </source>
</evidence>
<sequence>MSILRRPLNPGEAGTVRSGTSPIFAVLSARGVIAADLLARAWELLARELPLLRSRIVDEADNYAVEIGTAAPPLVELSAEAGTLVAIVHRPWNVGDPVAQAILVQDSDTCAMVVALHHALADGRLTVTLLQKLAHYYFLVATGNPAHPPLRSHFELPLEQRLERFRGTVPAQHFNPSIDVARLPRPDYATDANKAEFEVRNLRFDHVETTRVEVLAKRWGVSVNSVLSATALAALRAMLDSPDPMPLGIGYPVDLRNRIDPPLPADAELCCVASWSVVSSASPDVDVRECSSAIQETLDKAIAAEAPQSAMANGVSDTWRTNSISLSNLGRLDLPQAPDGLVFENIRFIVASPVPHPAIFVTCAGGQLNLDVVYSRSVVSNRHGKHLAERIERTLRALPGSDS</sequence>
<keyword evidence="8" id="KW-0808">Transferase</keyword>
<dbReference type="Pfam" id="PF16911">
    <property type="entry name" value="PapA_C"/>
    <property type="match status" value="1"/>
</dbReference>
<dbReference type="Gene3D" id="3.30.559.10">
    <property type="entry name" value="Chloramphenicol acetyltransferase-like domain"/>
    <property type="match status" value="1"/>
</dbReference>
<dbReference type="Proteomes" id="UP000180166">
    <property type="component" value="Chromosome"/>
</dbReference>
<dbReference type="InterPro" id="IPR031641">
    <property type="entry name" value="PapA_C"/>
</dbReference>
<evidence type="ECO:0000259" key="13">
    <source>
        <dbReference type="Pfam" id="PF16911"/>
    </source>
</evidence>
<name>A0ABC8AR95_9NOCA</name>
<dbReference type="PANTHER" id="PTHR28037:SF1">
    <property type="entry name" value="ALCOHOL O-ACETYLTRANSFERASE 1-RELATED"/>
    <property type="match status" value="1"/>
</dbReference>
<dbReference type="Gene3D" id="3.30.559.30">
    <property type="entry name" value="Nonribosomal peptide synthetase, condensation domain"/>
    <property type="match status" value="1"/>
</dbReference>
<keyword evidence="7" id="KW-0444">Lipid biosynthesis</keyword>
<evidence type="ECO:0000256" key="7">
    <source>
        <dbReference type="ARBA" id="ARBA00022516"/>
    </source>
</evidence>
<dbReference type="SUPFAM" id="SSF52777">
    <property type="entry name" value="CoA-dependent acyltransferases"/>
    <property type="match status" value="2"/>
</dbReference>
<evidence type="ECO:0000256" key="3">
    <source>
        <dbReference type="ARBA" id="ARBA00001907"/>
    </source>
</evidence>
<evidence type="ECO:0000313" key="15">
    <source>
        <dbReference type="Proteomes" id="UP000180166"/>
    </source>
</evidence>
<evidence type="ECO:0000256" key="6">
    <source>
        <dbReference type="ARBA" id="ARBA00013449"/>
    </source>
</evidence>
<dbReference type="InterPro" id="IPR052058">
    <property type="entry name" value="Alcohol_O-acetyltransferase"/>
</dbReference>
<evidence type="ECO:0000256" key="5">
    <source>
        <dbReference type="ARBA" id="ARBA00012866"/>
    </source>
</evidence>
<evidence type="ECO:0000256" key="11">
    <source>
        <dbReference type="ARBA" id="ARBA00032317"/>
    </source>
</evidence>
<dbReference type="GO" id="GO:0016746">
    <property type="term" value="F:acyltransferase activity"/>
    <property type="evidence" value="ECO:0007669"/>
    <property type="project" value="UniProtKB-KW"/>
</dbReference>
<dbReference type="AlphaFoldDB" id="A0ABC8AR95"/>
<dbReference type="KEGG" id="nsr:NS506_02688"/>
<comment type="similarity">
    <text evidence="4">Belongs to the acyltransferase PapA5 family.</text>
</comment>
<dbReference type="EMBL" id="CP017839">
    <property type="protein sequence ID" value="APA96749.1"/>
    <property type="molecule type" value="Genomic_DNA"/>
</dbReference>
<evidence type="ECO:0000256" key="10">
    <source>
        <dbReference type="ARBA" id="ARBA00030465"/>
    </source>
</evidence>
<organism evidence="14 15">
    <name type="scientific">Nocardia seriolae</name>
    <dbReference type="NCBI Taxonomy" id="37332"/>
    <lineage>
        <taxon>Bacteria</taxon>
        <taxon>Bacillati</taxon>
        <taxon>Actinomycetota</taxon>
        <taxon>Actinomycetes</taxon>
        <taxon>Mycobacteriales</taxon>
        <taxon>Nocardiaceae</taxon>
        <taxon>Nocardia</taxon>
    </lineage>
</organism>
<reference evidence="14 15" key="1">
    <citation type="submission" date="2016-10" db="EMBL/GenBank/DDBJ databases">
        <title>Genome sequence of Nocardia seriolae strain EM150506, isolated from Anguila japonica.</title>
        <authorList>
            <person name="Han H.-J."/>
        </authorList>
    </citation>
    <scope>NUCLEOTIDE SEQUENCE [LARGE SCALE GENOMIC DNA]</scope>
    <source>
        <strain evidence="14 15">EM150506</strain>
    </source>
</reference>
<evidence type="ECO:0000256" key="9">
    <source>
        <dbReference type="ARBA" id="ARBA00023315"/>
    </source>
</evidence>
<comment type="catalytic activity">
    <reaction evidence="3">
        <text>2 a mycocerosyl-[mycocerosic acid synthase] + a phthiodiolone = a dimycocerosyl phthiodiolone + 2 holo-[mycocerosic acid synthase].</text>
        <dbReference type="EC" id="2.3.1.282"/>
    </reaction>
</comment>
<protein>
    <recommendedName>
        <fullName evidence="6">Phthiocerol/phthiodiolone dimycocerosyl transferase</fullName>
        <ecNumber evidence="5">2.3.1.282</ecNumber>
    </recommendedName>
    <alternativeName>
        <fullName evidence="12">Acyltransferase PapA5</fullName>
    </alternativeName>
    <alternativeName>
        <fullName evidence="10">Phthiocerol/phthiodiolone O-acyltransferase</fullName>
    </alternativeName>
    <alternativeName>
        <fullName evidence="11">Polyketide synthase-associated protein A5</fullName>
    </alternativeName>
</protein>
<evidence type="ECO:0000256" key="1">
    <source>
        <dbReference type="ARBA" id="ARBA00000026"/>
    </source>
</evidence>
<proteinExistence type="inferred from homology"/>
<evidence type="ECO:0000256" key="8">
    <source>
        <dbReference type="ARBA" id="ARBA00022679"/>
    </source>
</evidence>